<organism evidence="1">
    <name type="scientific">Orpheovirus IHUMI-LCC2</name>
    <dbReference type="NCBI Taxonomy" id="2023057"/>
    <lineage>
        <taxon>Viruses</taxon>
        <taxon>Varidnaviria</taxon>
        <taxon>Bamfordvirae</taxon>
        <taxon>Nucleocytoviricota</taxon>
        <taxon>Megaviricetes</taxon>
        <taxon>Pimascovirales</taxon>
        <taxon>Ocovirineae</taxon>
        <taxon>Orpheoviridae</taxon>
        <taxon>Alphaorpheovirus</taxon>
        <taxon>Alphaorpheovirus massiliense</taxon>
    </lineage>
</organism>
<dbReference type="RefSeq" id="YP_009448695.1">
    <property type="nucleotide sequence ID" value="NC_036594.1"/>
</dbReference>
<gene>
    <name evidence="1" type="ORF">ORPV_489</name>
</gene>
<dbReference type="GeneID" id="35382282"/>
<dbReference type="KEGG" id="vg:35382282"/>
<evidence type="ECO:0000313" key="1">
    <source>
        <dbReference type="EMBL" id="SNW62393.1"/>
    </source>
</evidence>
<protein>
    <submittedName>
        <fullName evidence="1">Uncharacterized protein</fullName>
    </submittedName>
</protein>
<name>A0A2I2L4D3_9VIRU</name>
<keyword evidence="2" id="KW-1185">Reference proteome</keyword>
<accession>A0A2I2L4D3</accession>
<proteinExistence type="predicted"/>
<dbReference type="EMBL" id="LT906555">
    <property type="protein sequence ID" value="SNW62393.1"/>
    <property type="molecule type" value="Genomic_DNA"/>
</dbReference>
<evidence type="ECO:0000313" key="2">
    <source>
        <dbReference type="Proteomes" id="UP000236316"/>
    </source>
</evidence>
<reference evidence="1" key="1">
    <citation type="submission" date="2017-08" db="EMBL/GenBank/DDBJ databases">
        <authorList>
            <consortium name="Urmite Genomes"/>
        </authorList>
    </citation>
    <scope>NUCLEOTIDE SEQUENCE [LARGE SCALE GENOMIC DNA]</scope>
    <source>
        <strain evidence="1">IHUMI-LCC2</strain>
    </source>
</reference>
<sequence length="138" mass="16562">MTRVSKDDKILLDNYIEKKFGYTVVRNYHDNFKIHTTYFPFKIDINKNVILTFNIQKYSKLILNQVRHRELRLDDVEVGNILDVTFDFSVARLPHVNIVHADIYYLYVIQDRCICLNYRLTYNMISLIARLLKDIPFL</sequence>
<dbReference type="Proteomes" id="UP000236316">
    <property type="component" value="Segment"/>
</dbReference>